<dbReference type="Proteomes" id="UP001290455">
    <property type="component" value="Unassembled WGS sequence"/>
</dbReference>
<evidence type="ECO:0000313" key="2">
    <source>
        <dbReference type="Proteomes" id="UP001290455"/>
    </source>
</evidence>
<evidence type="ECO:0000313" key="1">
    <source>
        <dbReference type="EMBL" id="MDZ5471513.1"/>
    </source>
</evidence>
<reference evidence="1 2" key="1">
    <citation type="submission" date="2023-11" db="EMBL/GenBank/DDBJ databases">
        <title>Bacillus jintuensis, isolated from a mudflat on the Beibu Gulf coast.</title>
        <authorList>
            <person name="Li M."/>
        </authorList>
    </citation>
    <scope>NUCLEOTIDE SEQUENCE [LARGE SCALE GENOMIC DNA]</scope>
    <source>
        <strain evidence="1 2">31A1R</strain>
    </source>
</reference>
<protein>
    <submittedName>
        <fullName evidence="1">Uncharacterized protein</fullName>
    </submittedName>
</protein>
<keyword evidence="2" id="KW-1185">Reference proteome</keyword>
<sequence length="56" mass="6668">MRSKDKVLYNNEIFEVIFKYNNGKLEIRHESQEHQVLLVQEEEVSLLSKMDKQTAS</sequence>
<accession>A0ABU5IWG8</accession>
<dbReference type="RefSeq" id="WP_322445805.1">
    <property type="nucleotide sequence ID" value="NZ_JAXOFX010000003.1"/>
</dbReference>
<gene>
    <name evidence="1" type="ORF">SM124_07105</name>
</gene>
<dbReference type="EMBL" id="JAXOFX010000003">
    <property type="protein sequence ID" value="MDZ5471513.1"/>
    <property type="molecule type" value="Genomic_DNA"/>
</dbReference>
<organism evidence="1 2">
    <name type="scientific">Robertmurraya mangrovi</name>
    <dbReference type="NCBI Taxonomy" id="3098077"/>
    <lineage>
        <taxon>Bacteria</taxon>
        <taxon>Bacillati</taxon>
        <taxon>Bacillota</taxon>
        <taxon>Bacilli</taxon>
        <taxon>Bacillales</taxon>
        <taxon>Bacillaceae</taxon>
        <taxon>Robertmurraya</taxon>
    </lineage>
</organism>
<proteinExistence type="predicted"/>
<comment type="caution">
    <text evidence="1">The sequence shown here is derived from an EMBL/GenBank/DDBJ whole genome shotgun (WGS) entry which is preliminary data.</text>
</comment>
<name>A0ABU5IWG8_9BACI</name>